<evidence type="ECO:0000313" key="1">
    <source>
        <dbReference type="EMBL" id="AFZ16322.1"/>
    </source>
</evidence>
<dbReference type="EMBL" id="CP003630">
    <property type="protein sequence ID" value="AFZ16322.1"/>
    <property type="molecule type" value="Genomic_DNA"/>
</dbReference>
<dbReference type="Pfam" id="PF11848">
    <property type="entry name" value="DUF3368"/>
    <property type="match status" value="1"/>
</dbReference>
<accession>K9W9X8</accession>
<reference evidence="1 2" key="1">
    <citation type="submission" date="2012-06" db="EMBL/GenBank/DDBJ databases">
        <title>Finished chromosome of genome of Microcoleus sp. PCC 7113.</title>
        <authorList>
            <consortium name="US DOE Joint Genome Institute"/>
            <person name="Gugger M."/>
            <person name="Coursin T."/>
            <person name="Rippka R."/>
            <person name="Tandeau De Marsac N."/>
            <person name="Huntemann M."/>
            <person name="Wei C.-L."/>
            <person name="Han J."/>
            <person name="Detter J.C."/>
            <person name="Han C."/>
            <person name="Tapia R."/>
            <person name="Chen A."/>
            <person name="Kyrpides N."/>
            <person name="Mavromatis K."/>
            <person name="Markowitz V."/>
            <person name="Szeto E."/>
            <person name="Ivanova N."/>
            <person name="Pagani I."/>
            <person name="Pati A."/>
            <person name="Goodwin L."/>
            <person name="Nordberg H.P."/>
            <person name="Cantor M.N."/>
            <person name="Hua S.X."/>
            <person name="Woyke T."/>
            <person name="Kerfeld C.A."/>
        </authorList>
    </citation>
    <scope>NUCLEOTIDE SEQUENCE [LARGE SCALE GENOMIC DNA]</scope>
    <source>
        <strain evidence="1 2">PCC 7113</strain>
    </source>
</reference>
<organism evidence="1 2">
    <name type="scientific">Allocoleopsis franciscana PCC 7113</name>
    <dbReference type="NCBI Taxonomy" id="1173027"/>
    <lineage>
        <taxon>Bacteria</taxon>
        <taxon>Bacillati</taxon>
        <taxon>Cyanobacteriota</taxon>
        <taxon>Cyanophyceae</taxon>
        <taxon>Coleofasciculales</taxon>
        <taxon>Coleofasciculaceae</taxon>
        <taxon>Allocoleopsis</taxon>
        <taxon>Allocoleopsis franciscana</taxon>
    </lineage>
</organism>
<dbReference type="InterPro" id="IPR021799">
    <property type="entry name" value="PIN-like_prokaryotic"/>
</dbReference>
<dbReference type="KEGG" id="mic:Mic7113_0402"/>
<dbReference type="HOGENOM" id="CLU_2899208_0_0_3"/>
<proteinExistence type="predicted"/>
<dbReference type="OrthoDB" id="556724at2"/>
<dbReference type="Proteomes" id="UP000010471">
    <property type="component" value="Chromosome"/>
</dbReference>
<sequence>MNRRWVVNASPLIVLAKISQIHLLSELCGDIIVPNGVVAEINIAPDDNPAKLWMVALRLVDE</sequence>
<gene>
    <name evidence="1" type="ORF">Mic7113_0402</name>
</gene>
<dbReference type="AlphaFoldDB" id="K9W9X8"/>
<keyword evidence="2" id="KW-1185">Reference proteome</keyword>
<dbReference type="RefSeq" id="WP_015180486.1">
    <property type="nucleotide sequence ID" value="NC_019738.1"/>
</dbReference>
<evidence type="ECO:0000313" key="2">
    <source>
        <dbReference type="Proteomes" id="UP000010471"/>
    </source>
</evidence>
<protein>
    <submittedName>
        <fullName evidence="1">Uncharacterized protein</fullName>
    </submittedName>
</protein>
<name>K9W9X8_9CYAN</name>